<gene>
    <name evidence="2" type="primary">Contig5899.g6320</name>
    <name evidence="2" type="ORF">STYLEM_2809</name>
</gene>
<reference evidence="2 3" key="1">
    <citation type="submission" date="2014-06" db="EMBL/GenBank/DDBJ databases">
        <authorList>
            <person name="Swart Estienne"/>
        </authorList>
    </citation>
    <scope>NUCLEOTIDE SEQUENCE [LARGE SCALE GENOMIC DNA]</scope>
    <source>
        <strain evidence="2 3">130c</strain>
    </source>
</reference>
<dbReference type="InParanoid" id="A0A077ZW71"/>
<organism evidence="2 3">
    <name type="scientific">Stylonychia lemnae</name>
    <name type="common">Ciliate</name>
    <dbReference type="NCBI Taxonomy" id="5949"/>
    <lineage>
        <taxon>Eukaryota</taxon>
        <taxon>Sar</taxon>
        <taxon>Alveolata</taxon>
        <taxon>Ciliophora</taxon>
        <taxon>Intramacronucleata</taxon>
        <taxon>Spirotrichea</taxon>
        <taxon>Stichotrichia</taxon>
        <taxon>Sporadotrichida</taxon>
        <taxon>Oxytrichidae</taxon>
        <taxon>Stylonychinae</taxon>
        <taxon>Stylonychia</taxon>
    </lineage>
</organism>
<dbReference type="SUPFAM" id="SSF47473">
    <property type="entry name" value="EF-hand"/>
    <property type="match status" value="1"/>
</dbReference>
<name>A0A077ZW71_STYLE</name>
<evidence type="ECO:0008006" key="4">
    <source>
        <dbReference type="Google" id="ProtNLM"/>
    </source>
</evidence>
<feature type="compositionally biased region" description="Polar residues" evidence="1">
    <location>
        <begin position="17"/>
        <end position="34"/>
    </location>
</feature>
<dbReference type="EMBL" id="CCKQ01002719">
    <property type="protein sequence ID" value="CDW73821.1"/>
    <property type="molecule type" value="Genomic_DNA"/>
</dbReference>
<evidence type="ECO:0000256" key="1">
    <source>
        <dbReference type="SAM" id="MobiDB-lite"/>
    </source>
</evidence>
<dbReference type="AlphaFoldDB" id="A0A077ZW71"/>
<dbReference type="InterPro" id="IPR011992">
    <property type="entry name" value="EF-hand-dom_pair"/>
</dbReference>
<proteinExistence type="predicted"/>
<dbReference type="Proteomes" id="UP000039865">
    <property type="component" value="Unassembled WGS sequence"/>
</dbReference>
<dbReference type="OrthoDB" id="322564at2759"/>
<evidence type="ECO:0000313" key="2">
    <source>
        <dbReference type="EMBL" id="CDW73821.1"/>
    </source>
</evidence>
<keyword evidence="3" id="KW-1185">Reference proteome</keyword>
<evidence type="ECO:0000313" key="3">
    <source>
        <dbReference type="Proteomes" id="UP000039865"/>
    </source>
</evidence>
<feature type="region of interest" description="Disordered" evidence="1">
    <location>
        <begin position="1"/>
        <end position="71"/>
    </location>
</feature>
<feature type="compositionally biased region" description="Low complexity" evidence="1">
    <location>
        <begin position="41"/>
        <end position="56"/>
    </location>
</feature>
<protein>
    <recommendedName>
        <fullName evidence="4">EF-hand domain-containing protein</fullName>
    </recommendedName>
</protein>
<feature type="compositionally biased region" description="Low complexity" evidence="1">
    <location>
        <begin position="1"/>
        <end position="16"/>
    </location>
</feature>
<sequence>MQNQNQFQQNNQDQGQLRMNQDQNSNSYTQNQFRFKSIADQNPGQQPRQGSRGQRQNNRKQEKKINQDEAFSNISKEVKDKILKEDKNALAMLNQQKKEQLKIPQQKKAYAEAKTEKEIVEQRNKLLKEIREDELKADKYAEFDHLILRDRLKSNTPLQKLFEAVYFDDYDLFKALYQQDIQNDGTVGQKEFKLQILRDIPSIDPFQEIDLLIIVAPRTSVGESRILYKALSNELRDLAKLRIPLNLLYQRHKYIIPTLPATDLTNEEDQKKHDMESLFEYKDPRLRHLNKNFSREELQVRNLDFVNDKVGFKAAIDEIIKFNCQVNEFNYMHDLFQRMNKLLIEKTVSYDWIKLFDLYDKDLKKNILEKSEIKKIMVDAGFTEVTDREAQFAYNVISRFTYKIDRAQFMAWIDVIFINFQNDYQSMIGKPKLQLIYYSQYIDPATMRITSAEELKLRSEKESKFYKAIKGLDFKAIEDRVPMAIQFIANEINLLGDQFFLHTLEKNAAADETGRILIEFTQLVLVFAKFQYLCNKEDRLELRVWLFNKNLFMNTPKFYQQDLIFLDVENLMECLKEQATSQIKNKESSKTEFTMDSIFSNLRQNILDSQINKAIDALNVFKIEGEIGEREFRKILNQCLPGVTLHQQHCIVESIKTFKPADDIYMFRRFKIDEIVSQLEKIKTLQGIQELNLEQQKTESLKQQKSPQKLFDQSFNQRQSGEDVFRQSTTQVFNNPRGELTDLDYELLDQREEIDEFQDGDDNIFKKTAKGSNLLKYQMTQDFQFNSTGQDQNPYSETYREQRADQILKQKQTEKEKQKTYINHPGVKGKVYNAQEFSPIKMHTHKAPKKKGDKRNETEMLNSIFDKIFEFAKVKSEAEKYGYFEKKLRLMIDYIANAFDQIDLKQTGHFYCWELKDYLINEKHGLLFGIDLTDEEVDAFIFYAAKVTGIDFAEKDNILSVKIKHSFLLAQLEQNFYIRFDFK</sequence>
<accession>A0A077ZW71</accession>